<dbReference type="AlphaFoldDB" id="A0AAD5PDZ6"/>
<reference evidence="2" key="1">
    <citation type="journal article" date="2022" name="IScience">
        <title>Evolution of zygomycete secretomes and the origins of terrestrial fungal ecologies.</title>
        <authorList>
            <person name="Chang Y."/>
            <person name="Wang Y."/>
            <person name="Mondo S."/>
            <person name="Ahrendt S."/>
            <person name="Andreopoulos W."/>
            <person name="Barry K."/>
            <person name="Beard J."/>
            <person name="Benny G.L."/>
            <person name="Blankenship S."/>
            <person name="Bonito G."/>
            <person name="Cuomo C."/>
            <person name="Desiro A."/>
            <person name="Gervers K.A."/>
            <person name="Hundley H."/>
            <person name="Kuo A."/>
            <person name="LaButti K."/>
            <person name="Lang B.F."/>
            <person name="Lipzen A."/>
            <person name="O'Donnell K."/>
            <person name="Pangilinan J."/>
            <person name="Reynolds N."/>
            <person name="Sandor L."/>
            <person name="Smith M.E."/>
            <person name="Tsang A."/>
            <person name="Grigoriev I.V."/>
            <person name="Stajich J.E."/>
            <person name="Spatafora J.W."/>
        </authorList>
    </citation>
    <scope>NUCLEOTIDE SEQUENCE</scope>
    <source>
        <strain evidence="2">RSA 2281</strain>
    </source>
</reference>
<gene>
    <name evidence="2" type="ORF">BDA99DRAFT_536815</name>
</gene>
<feature type="transmembrane region" description="Helical" evidence="1">
    <location>
        <begin position="100"/>
        <end position="120"/>
    </location>
</feature>
<keyword evidence="1" id="KW-0472">Membrane</keyword>
<keyword evidence="1" id="KW-0812">Transmembrane</keyword>
<name>A0AAD5PDZ6_9FUNG</name>
<protein>
    <submittedName>
        <fullName evidence="2">Uncharacterized protein</fullName>
    </submittedName>
</protein>
<accession>A0AAD5PDZ6</accession>
<evidence type="ECO:0000256" key="1">
    <source>
        <dbReference type="SAM" id="Phobius"/>
    </source>
</evidence>
<evidence type="ECO:0000313" key="2">
    <source>
        <dbReference type="EMBL" id="KAI9264087.1"/>
    </source>
</evidence>
<organism evidence="2 3">
    <name type="scientific">Phascolomyces articulosus</name>
    <dbReference type="NCBI Taxonomy" id="60185"/>
    <lineage>
        <taxon>Eukaryota</taxon>
        <taxon>Fungi</taxon>
        <taxon>Fungi incertae sedis</taxon>
        <taxon>Mucoromycota</taxon>
        <taxon>Mucoromycotina</taxon>
        <taxon>Mucoromycetes</taxon>
        <taxon>Mucorales</taxon>
        <taxon>Lichtheimiaceae</taxon>
        <taxon>Phascolomyces</taxon>
    </lineage>
</organism>
<proteinExistence type="predicted"/>
<dbReference type="Proteomes" id="UP001209540">
    <property type="component" value="Unassembled WGS sequence"/>
</dbReference>
<evidence type="ECO:0000313" key="3">
    <source>
        <dbReference type="Proteomes" id="UP001209540"/>
    </source>
</evidence>
<feature type="transmembrane region" description="Helical" evidence="1">
    <location>
        <begin position="37"/>
        <end position="59"/>
    </location>
</feature>
<comment type="caution">
    <text evidence="2">The sequence shown here is derived from an EMBL/GenBank/DDBJ whole genome shotgun (WGS) entry which is preliminary data.</text>
</comment>
<reference evidence="2" key="2">
    <citation type="submission" date="2023-02" db="EMBL/GenBank/DDBJ databases">
        <authorList>
            <consortium name="DOE Joint Genome Institute"/>
            <person name="Mondo S.J."/>
            <person name="Chang Y."/>
            <person name="Wang Y."/>
            <person name="Ahrendt S."/>
            <person name="Andreopoulos W."/>
            <person name="Barry K."/>
            <person name="Beard J."/>
            <person name="Benny G.L."/>
            <person name="Blankenship S."/>
            <person name="Bonito G."/>
            <person name="Cuomo C."/>
            <person name="Desiro A."/>
            <person name="Gervers K.A."/>
            <person name="Hundley H."/>
            <person name="Kuo A."/>
            <person name="LaButti K."/>
            <person name="Lang B.F."/>
            <person name="Lipzen A."/>
            <person name="O'Donnell K."/>
            <person name="Pangilinan J."/>
            <person name="Reynolds N."/>
            <person name="Sandor L."/>
            <person name="Smith M.W."/>
            <person name="Tsang A."/>
            <person name="Grigoriev I.V."/>
            <person name="Stajich J.E."/>
            <person name="Spatafora J.W."/>
        </authorList>
    </citation>
    <scope>NUCLEOTIDE SEQUENCE</scope>
    <source>
        <strain evidence="2">RSA 2281</strain>
    </source>
</reference>
<keyword evidence="1" id="KW-1133">Transmembrane helix</keyword>
<keyword evidence="3" id="KW-1185">Reference proteome</keyword>
<dbReference type="EMBL" id="JAIXMP010000012">
    <property type="protein sequence ID" value="KAI9264087.1"/>
    <property type="molecule type" value="Genomic_DNA"/>
</dbReference>
<sequence>MAMLVRPFICSKVIFEIKWTIDIQLFKCIRVLDSRYFFMYLAIGVLSCLVIILHLSSVFQIISNEDRIKSDISLDDYYYFYALTRTMRSRIGDNIYEKKCGYVLMVNLFAIFIHTIIYLFSSKNVFDYVLLFLETVLEVTCKVDPTSSIDVSKSEILELRFFHKKLTIAFL</sequence>